<proteinExistence type="predicted"/>
<protein>
    <submittedName>
        <fullName evidence="1">Uncharacterized protein</fullName>
    </submittedName>
</protein>
<dbReference type="EMBL" id="BPLQ01006581">
    <property type="protein sequence ID" value="GIY23766.1"/>
    <property type="molecule type" value="Genomic_DNA"/>
</dbReference>
<sequence>MHGFSAMQLTSINLLQRTMVLPCRKGQDHYASISCLLFALVLYYNRHVRFWRRCGDKSVPNKTVKHRTVGFDAVMVLNHLTYYSWSPLVPIQPNVMCLSFSQGFPKPYLTTLPAPHNSPIWYTGSTMGPCRPFL</sequence>
<evidence type="ECO:0000313" key="1">
    <source>
        <dbReference type="EMBL" id="GIY23766.1"/>
    </source>
</evidence>
<comment type="caution">
    <text evidence="1">The sequence shown here is derived from an EMBL/GenBank/DDBJ whole genome shotgun (WGS) entry which is preliminary data.</text>
</comment>
<dbReference type="AlphaFoldDB" id="A0AAV4RSH1"/>
<organism evidence="1 2">
    <name type="scientific">Caerostris darwini</name>
    <dbReference type="NCBI Taxonomy" id="1538125"/>
    <lineage>
        <taxon>Eukaryota</taxon>
        <taxon>Metazoa</taxon>
        <taxon>Ecdysozoa</taxon>
        <taxon>Arthropoda</taxon>
        <taxon>Chelicerata</taxon>
        <taxon>Arachnida</taxon>
        <taxon>Araneae</taxon>
        <taxon>Araneomorphae</taxon>
        <taxon>Entelegynae</taxon>
        <taxon>Araneoidea</taxon>
        <taxon>Araneidae</taxon>
        <taxon>Caerostris</taxon>
    </lineage>
</organism>
<name>A0AAV4RSH1_9ARAC</name>
<gene>
    <name evidence="1" type="ORF">CDAR_418091</name>
</gene>
<dbReference type="Proteomes" id="UP001054837">
    <property type="component" value="Unassembled WGS sequence"/>
</dbReference>
<keyword evidence="2" id="KW-1185">Reference proteome</keyword>
<evidence type="ECO:0000313" key="2">
    <source>
        <dbReference type="Proteomes" id="UP001054837"/>
    </source>
</evidence>
<reference evidence="1 2" key="1">
    <citation type="submission" date="2021-06" db="EMBL/GenBank/DDBJ databases">
        <title>Caerostris darwini draft genome.</title>
        <authorList>
            <person name="Kono N."/>
            <person name="Arakawa K."/>
        </authorList>
    </citation>
    <scope>NUCLEOTIDE SEQUENCE [LARGE SCALE GENOMIC DNA]</scope>
</reference>
<accession>A0AAV4RSH1</accession>